<dbReference type="RefSeq" id="WP_017502089.1">
    <property type="nucleotide sequence ID" value="NZ_DAIQKB010000025.1"/>
</dbReference>
<organism evidence="2 3">
    <name type="scientific">Sphingobium yanoikuyae</name>
    <name type="common">Sphingomonas yanoikuyae</name>
    <dbReference type="NCBI Taxonomy" id="13690"/>
    <lineage>
        <taxon>Bacteria</taxon>
        <taxon>Pseudomonadati</taxon>
        <taxon>Pseudomonadota</taxon>
        <taxon>Alphaproteobacteria</taxon>
        <taxon>Sphingomonadales</taxon>
        <taxon>Sphingomonadaceae</taxon>
        <taxon>Sphingobium</taxon>
    </lineage>
</organism>
<accession>A0A084EF96</accession>
<dbReference type="eggNOG" id="COG1289">
    <property type="taxonomic scope" value="Bacteria"/>
</dbReference>
<feature type="transmembrane region" description="Helical" evidence="1">
    <location>
        <begin position="110"/>
        <end position="128"/>
    </location>
</feature>
<reference evidence="2 3" key="1">
    <citation type="submission" date="2014-03" db="EMBL/GenBank/DDBJ databases">
        <title>Genome sequence of Sphingobium yanoikuyae B1.</title>
        <authorList>
            <person name="Gan H.M."/>
            <person name="Gan H.Y."/>
            <person name="Savka M.A."/>
        </authorList>
    </citation>
    <scope>NUCLEOTIDE SEQUENCE [LARGE SCALE GENOMIC DNA]</scope>
    <source>
        <strain evidence="2 3">B1</strain>
    </source>
</reference>
<feature type="transmembrane region" description="Helical" evidence="1">
    <location>
        <begin position="385"/>
        <end position="403"/>
    </location>
</feature>
<feature type="transmembrane region" description="Helical" evidence="1">
    <location>
        <begin position="37"/>
        <end position="55"/>
    </location>
</feature>
<feature type="transmembrane region" description="Helical" evidence="1">
    <location>
        <begin position="83"/>
        <end position="104"/>
    </location>
</feature>
<dbReference type="GO" id="GO:0022857">
    <property type="term" value="F:transmembrane transporter activity"/>
    <property type="evidence" value="ECO:0007669"/>
    <property type="project" value="InterPro"/>
</dbReference>
<dbReference type="AlphaFoldDB" id="A0A084EF96"/>
<dbReference type="Pfam" id="PF04632">
    <property type="entry name" value="FUSC"/>
    <property type="match status" value="1"/>
</dbReference>
<feature type="transmembrane region" description="Helical" evidence="1">
    <location>
        <begin position="434"/>
        <end position="452"/>
    </location>
</feature>
<comment type="caution">
    <text evidence="2">The sequence shown here is derived from an EMBL/GenBank/DDBJ whole genome shotgun (WGS) entry which is preliminary data.</text>
</comment>
<keyword evidence="1" id="KW-0472">Membrane</keyword>
<evidence type="ECO:0000313" key="2">
    <source>
        <dbReference type="EMBL" id="KEZ16638.1"/>
    </source>
</evidence>
<name>A0A084EF96_SPHYA</name>
<evidence type="ECO:0000256" key="1">
    <source>
        <dbReference type="SAM" id="Phobius"/>
    </source>
</evidence>
<feature type="transmembrane region" description="Helical" evidence="1">
    <location>
        <begin position="458"/>
        <end position="474"/>
    </location>
</feature>
<keyword evidence="1" id="KW-0812">Transmembrane</keyword>
<dbReference type="GO" id="GO:0005886">
    <property type="term" value="C:plasma membrane"/>
    <property type="evidence" value="ECO:0007669"/>
    <property type="project" value="InterPro"/>
</dbReference>
<dbReference type="EMBL" id="JGVR01000030">
    <property type="protein sequence ID" value="KEZ16638.1"/>
    <property type="molecule type" value="Genomic_DNA"/>
</dbReference>
<feature type="transmembrane region" description="Helical" evidence="1">
    <location>
        <begin position="513"/>
        <end position="531"/>
    </location>
</feature>
<gene>
    <name evidence="2" type="ORF">CP98_04066</name>
</gene>
<feature type="transmembrane region" description="Helical" evidence="1">
    <location>
        <begin position="157"/>
        <end position="182"/>
    </location>
</feature>
<keyword evidence="1" id="KW-1133">Transmembrane helix</keyword>
<proteinExistence type="predicted"/>
<dbReference type="Proteomes" id="UP000028534">
    <property type="component" value="Unassembled WGS sequence"/>
</dbReference>
<dbReference type="PATRIC" id="fig|13690.10.peg.4177"/>
<protein>
    <submittedName>
        <fullName evidence="2">Fusaric acid resistance protein FusB/FusC</fullName>
    </submittedName>
</protein>
<dbReference type="InterPro" id="IPR006726">
    <property type="entry name" value="PHBA_efflux_AaeB/fusaric-R"/>
</dbReference>
<evidence type="ECO:0000313" key="3">
    <source>
        <dbReference type="Proteomes" id="UP000028534"/>
    </source>
</evidence>
<sequence>MSAQAIKGRLGGATAFALGHAAQRLKAFDLLTPRWAYIFRSVAAAGLAYWVAYTLQMDKPYSAASTVMLVANMNQGAVLAKGSWRLAGTVVGGIAAIIVMGLFIQAPALFLIFFGLWLGICSGAATLIRGFRSTGPAVAGYTLGFATYGALEAPENALSIVLGRVASVAVGVVCLGLVTAIFSRRAARDKLEGAITRQLTMIGRLVLDRVESEAANAGDVGAAHIADMFAIDDLLELSRAESTDVAVRVGSVREGLAGMFAALLGARELTFAPVARDPSFLRARELVCAQLPVAIGHIETGERAGLQRALSEIRGLHLSLHHIIAELEVAHDRADVIIALDQLLEVIEDWESGISGLLGLNGAHAHPTRGFHFHRDWTAAIENGVRALLSIVIAGGIGIGVGLQQWPLMLLLLAPYSILMAMTGDPVGGAWSFVRGTLVALPAAFICVFVLLPSVNGFPLLIASMLPFWLAGFYATTVPRYVFDGMGFLVAFNTLVYAQNQMLFDGTFFLNEALGWMVAVIATLLVLKLILPFNSVARAHRYETAFRRAVTMAIRKGWTGRRHAWEHLQHHRLVNIAISLKARPAIPAAILTEALGALHYGRTALRLRAALQDVRISERTLHFGNAALEAAALDDPTASVTLDTLFEAAQQSDHQCGEDQAITHRVAACIRNLSILKQSHGPWIAGTRKIT</sequence>